<keyword evidence="3" id="KW-0472">Membrane</keyword>
<evidence type="ECO:0000256" key="4">
    <source>
        <dbReference type="ARBA" id="ARBA00023237"/>
    </source>
</evidence>
<dbReference type="GO" id="GO:0009279">
    <property type="term" value="C:cell outer membrane"/>
    <property type="evidence" value="ECO:0007669"/>
    <property type="project" value="UniProtKB-SubCell"/>
</dbReference>
<comment type="caution">
    <text evidence="7">The sequence shown here is derived from an EMBL/GenBank/DDBJ whole genome shotgun (WGS) entry which is preliminary data.</text>
</comment>
<dbReference type="Pfam" id="PF07980">
    <property type="entry name" value="SusD_RagB"/>
    <property type="match status" value="1"/>
</dbReference>
<evidence type="ECO:0000313" key="7">
    <source>
        <dbReference type="EMBL" id="EKC59681.1"/>
    </source>
</evidence>
<dbReference type="Pfam" id="PF14322">
    <property type="entry name" value="SusD-like_3"/>
    <property type="match status" value="1"/>
</dbReference>
<protein>
    <submittedName>
        <fullName evidence="7">RagB/SusD domain protein</fullName>
    </submittedName>
</protein>
<dbReference type="InterPro" id="IPR012944">
    <property type="entry name" value="SusD_RagB_dom"/>
</dbReference>
<dbReference type="SUPFAM" id="SSF48452">
    <property type="entry name" value="TPR-like"/>
    <property type="match status" value="1"/>
</dbReference>
<dbReference type="EMBL" id="AJWY01008979">
    <property type="protein sequence ID" value="EKC59681.1"/>
    <property type="molecule type" value="Genomic_DNA"/>
</dbReference>
<keyword evidence="4" id="KW-0998">Cell outer membrane</keyword>
<dbReference type="Gene3D" id="1.25.40.390">
    <property type="match status" value="1"/>
</dbReference>
<organism evidence="7">
    <name type="scientific">human gut metagenome</name>
    <dbReference type="NCBI Taxonomy" id="408170"/>
    <lineage>
        <taxon>unclassified sequences</taxon>
        <taxon>metagenomes</taxon>
        <taxon>organismal metagenomes</taxon>
    </lineage>
</organism>
<name>K1TKC5_9ZZZZ</name>
<reference evidence="7" key="1">
    <citation type="journal article" date="2013" name="Environ. Microbiol.">
        <title>Microbiota from the distal guts of lean and obese adolescents exhibit partial functional redundancy besides clear differences in community structure.</title>
        <authorList>
            <person name="Ferrer M."/>
            <person name="Ruiz A."/>
            <person name="Lanza F."/>
            <person name="Haange S.B."/>
            <person name="Oberbach A."/>
            <person name="Till H."/>
            <person name="Bargiela R."/>
            <person name="Campoy C."/>
            <person name="Segura M.T."/>
            <person name="Richter M."/>
            <person name="von Bergen M."/>
            <person name="Seifert J."/>
            <person name="Suarez A."/>
        </authorList>
    </citation>
    <scope>NUCLEOTIDE SEQUENCE</scope>
</reference>
<proteinExistence type="predicted"/>
<evidence type="ECO:0000259" key="5">
    <source>
        <dbReference type="Pfam" id="PF07980"/>
    </source>
</evidence>
<feature type="domain" description="RagB/SusD" evidence="5">
    <location>
        <begin position="283"/>
        <end position="547"/>
    </location>
</feature>
<gene>
    <name evidence="7" type="ORF">LEA_13236</name>
</gene>
<evidence type="ECO:0000259" key="6">
    <source>
        <dbReference type="Pfam" id="PF14322"/>
    </source>
</evidence>
<dbReference type="AlphaFoldDB" id="K1TKC5"/>
<dbReference type="InterPro" id="IPR033985">
    <property type="entry name" value="SusD-like_N"/>
</dbReference>
<evidence type="ECO:0000256" key="2">
    <source>
        <dbReference type="ARBA" id="ARBA00022729"/>
    </source>
</evidence>
<feature type="domain" description="SusD-like N-terminal" evidence="6">
    <location>
        <begin position="26"/>
        <end position="220"/>
    </location>
</feature>
<evidence type="ECO:0000256" key="1">
    <source>
        <dbReference type="ARBA" id="ARBA00004442"/>
    </source>
</evidence>
<accession>K1TKC5</accession>
<comment type="subcellular location">
    <subcellularLocation>
        <location evidence="1">Cell outer membrane</location>
    </subcellularLocation>
</comment>
<keyword evidence="2" id="KW-0732">Signal</keyword>
<dbReference type="InterPro" id="IPR011990">
    <property type="entry name" value="TPR-like_helical_dom_sf"/>
</dbReference>
<sequence length="547" mass="62440">MKTSIFKYITVAVAAGSMWLAGCNDLDQEPTNKFTDKAFWTSPERANMVLNMAYSQMYSHDKMFQDEALSDNMYEQRGNPDTRTIRTGQATPNTSLFKSEWQWVFQGVKTCNIFLTFVDDVPGIESSNLAYMKAQIRFIRAFLYFRLACFYGDIPFFLNDISLEESRQLTRTSYVKVMEELHRELDEIIPDLPKRDDLSADDNGRITKAAAMVLKARMYLYENTSRTGNSVSDNMRKVADICDKLMHDQATYGTYSLLTEGNEEGYLSPYEYLFTSGAEYNSEVILDYAAVELDKQWSLMYNMAPLSAGANLCQKAPSKALVDSYKMSDGSDPTDLNSYTGRDPRLKYTVAYNGMDWYDLNDKGEYVKKFTLDVTSGSDQAGTANGSPTGFYTRKYFDPDHGKNLEMWTNFIMMRYADVLLMYAEAKAYLGELDAAVWNETIRPIRERAGVGGVEYPSSGDYTQIVRDERRVELALEGLRYFDLIRWINYKDEKSTAVAELLNGPVYMYNGTQIDQFKFDTGRDILWSLPLSETQLVPSLLPNNSGY</sequence>
<evidence type="ECO:0000256" key="3">
    <source>
        <dbReference type="ARBA" id="ARBA00023136"/>
    </source>
</evidence>
<dbReference type="PROSITE" id="PS51257">
    <property type="entry name" value="PROKAR_LIPOPROTEIN"/>
    <property type="match status" value="1"/>
</dbReference>